<keyword evidence="4" id="KW-0812">Transmembrane</keyword>
<keyword evidence="4" id="KW-0472">Membrane</keyword>
<dbReference type="Pfam" id="PF01793">
    <property type="entry name" value="Glyco_transf_15"/>
    <property type="match status" value="1"/>
</dbReference>
<dbReference type="PIRSF" id="PIRSF018153">
    <property type="entry name" value="Glyco_trans_15"/>
    <property type="match status" value="1"/>
</dbReference>
<keyword evidence="4" id="KW-1133">Transmembrane helix</keyword>
<dbReference type="GO" id="GO:0006487">
    <property type="term" value="P:protein N-linked glycosylation"/>
    <property type="evidence" value="ECO:0007669"/>
    <property type="project" value="TreeGrafter"/>
</dbReference>
<feature type="transmembrane region" description="Helical" evidence="4">
    <location>
        <begin position="7"/>
        <end position="26"/>
    </location>
</feature>
<proteinExistence type="inferred from homology"/>
<comment type="similarity">
    <text evidence="1">Belongs to the glycosyltransferase 15 family.</text>
</comment>
<protein>
    <submittedName>
        <fullName evidence="5">Glycosyltransferase family 15 protein</fullName>
    </submittedName>
</protein>
<dbReference type="PANTHER" id="PTHR31121">
    <property type="entry name" value="ALPHA-1,2 MANNOSYLTRANSFERASE KTR1"/>
    <property type="match status" value="1"/>
</dbReference>
<feature type="active site" description="Nucleophile" evidence="3">
    <location>
        <position position="287"/>
    </location>
</feature>
<accession>A0A0D2M0K8</accession>
<evidence type="ECO:0000256" key="3">
    <source>
        <dbReference type="PIRSR" id="PIRSR018153-1"/>
    </source>
</evidence>
<reference evidence="6" key="1">
    <citation type="submission" date="2014-04" db="EMBL/GenBank/DDBJ databases">
        <title>Evolutionary Origins and Diversification of the Mycorrhizal Mutualists.</title>
        <authorList>
            <consortium name="DOE Joint Genome Institute"/>
            <consortium name="Mycorrhizal Genomics Consortium"/>
            <person name="Kohler A."/>
            <person name="Kuo A."/>
            <person name="Nagy L.G."/>
            <person name="Floudas D."/>
            <person name="Copeland A."/>
            <person name="Barry K.W."/>
            <person name="Cichocki N."/>
            <person name="Veneault-Fourrey C."/>
            <person name="LaButti K."/>
            <person name="Lindquist E.A."/>
            <person name="Lipzen A."/>
            <person name="Lundell T."/>
            <person name="Morin E."/>
            <person name="Murat C."/>
            <person name="Riley R."/>
            <person name="Ohm R."/>
            <person name="Sun H."/>
            <person name="Tunlid A."/>
            <person name="Henrissat B."/>
            <person name="Grigoriev I.V."/>
            <person name="Hibbett D.S."/>
            <person name="Martin F."/>
        </authorList>
    </citation>
    <scope>NUCLEOTIDE SEQUENCE [LARGE SCALE GENOMIC DNA]</scope>
    <source>
        <strain evidence="6">FD-334 SS-4</strain>
    </source>
</reference>
<dbReference type="InterPro" id="IPR002685">
    <property type="entry name" value="Glyco_trans_15"/>
</dbReference>
<dbReference type="GO" id="GO:0000026">
    <property type="term" value="F:alpha-1,2-mannosyltransferase activity"/>
    <property type="evidence" value="ECO:0007669"/>
    <property type="project" value="TreeGrafter"/>
</dbReference>
<evidence type="ECO:0000256" key="1">
    <source>
        <dbReference type="ARBA" id="ARBA00007677"/>
    </source>
</evidence>
<keyword evidence="2 5" id="KW-0808">Transferase</keyword>
<dbReference type="GO" id="GO:0005794">
    <property type="term" value="C:Golgi apparatus"/>
    <property type="evidence" value="ECO:0007669"/>
    <property type="project" value="TreeGrafter"/>
</dbReference>
<dbReference type="FunFam" id="3.90.550.10:FF:000051">
    <property type="entry name" value="Alpha-1,2-mannosyltransferase (Ktr4)"/>
    <property type="match status" value="1"/>
</dbReference>
<dbReference type="SUPFAM" id="SSF53448">
    <property type="entry name" value="Nucleotide-diphospho-sugar transferases"/>
    <property type="match status" value="1"/>
</dbReference>
<evidence type="ECO:0000313" key="5">
    <source>
        <dbReference type="EMBL" id="KJA16743.1"/>
    </source>
</evidence>
<dbReference type="STRING" id="945553.A0A0D2M0K8"/>
<name>A0A0D2M0K8_HYPSF</name>
<evidence type="ECO:0000256" key="2">
    <source>
        <dbReference type="ARBA" id="ARBA00022679"/>
    </source>
</evidence>
<dbReference type="EMBL" id="KN817615">
    <property type="protein sequence ID" value="KJA16743.1"/>
    <property type="molecule type" value="Genomic_DNA"/>
</dbReference>
<dbReference type="Proteomes" id="UP000054270">
    <property type="component" value="Unassembled WGS sequence"/>
</dbReference>
<dbReference type="GO" id="GO:0016020">
    <property type="term" value="C:membrane"/>
    <property type="evidence" value="ECO:0007669"/>
    <property type="project" value="InterPro"/>
</dbReference>
<keyword evidence="6" id="KW-1185">Reference proteome</keyword>
<dbReference type="GO" id="GO:0000032">
    <property type="term" value="P:cell wall mannoprotein biosynthetic process"/>
    <property type="evidence" value="ECO:0007669"/>
    <property type="project" value="TreeGrafter"/>
</dbReference>
<gene>
    <name evidence="5" type="ORF">HYPSUDRAFT_192760</name>
</gene>
<dbReference type="PANTHER" id="PTHR31121:SF6">
    <property type="entry name" value="ALPHA-1,2 MANNOSYLTRANSFERASE KTR1"/>
    <property type="match status" value="1"/>
</dbReference>
<sequence length="389" mass="45240">MHTSARYIIVVCTIIVSLHYIISFTHESYGRATSLSILTSKFAPAAADSDPAAERLLGTPVQGTGNETVFSPTDDERANATFVILCRNSDLGGTIQSLREIEDRFNRRYRYPYVLLNEEEFTEEFKKRISVLTPAKIEFGVIPREHWYQPDWIDEDKAKAGREAMEKKNIIYGGSVSYRNMCRFNSGFFFKHPLLQKYRWYWRIEPDVHFHCDINYDPFKFMEKNKKVYSFTITMYEYEATIPTMWGHVKDFVKLHPEYIAKDNSLGFMSNNGGDSYNLCHFWSNFEIADLDFWRAPAYTAFFDYLDAQGGFYYERWGDAPVHSIAAGLFASRDQIQFFDDIGYEHSPYTHCPQSSGAWAAGRCSCDQARSFDYDGYSCMRKWDDFMGK</sequence>
<dbReference type="Gene3D" id="3.90.550.10">
    <property type="entry name" value="Spore Coat Polysaccharide Biosynthesis Protein SpsA, Chain A"/>
    <property type="match status" value="1"/>
</dbReference>
<organism evidence="5 6">
    <name type="scientific">Hypholoma sublateritium (strain FD-334 SS-4)</name>
    <dbReference type="NCBI Taxonomy" id="945553"/>
    <lineage>
        <taxon>Eukaryota</taxon>
        <taxon>Fungi</taxon>
        <taxon>Dikarya</taxon>
        <taxon>Basidiomycota</taxon>
        <taxon>Agaricomycotina</taxon>
        <taxon>Agaricomycetes</taxon>
        <taxon>Agaricomycetidae</taxon>
        <taxon>Agaricales</taxon>
        <taxon>Agaricineae</taxon>
        <taxon>Strophariaceae</taxon>
        <taxon>Hypholoma</taxon>
    </lineage>
</organism>
<dbReference type="OMA" id="YCDIHYD"/>
<evidence type="ECO:0000313" key="6">
    <source>
        <dbReference type="Proteomes" id="UP000054270"/>
    </source>
</evidence>
<dbReference type="InterPro" id="IPR029044">
    <property type="entry name" value="Nucleotide-diphossugar_trans"/>
</dbReference>
<dbReference type="AlphaFoldDB" id="A0A0D2M0K8"/>
<evidence type="ECO:0000256" key="4">
    <source>
        <dbReference type="SAM" id="Phobius"/>
    </source>
</evidence>
<dbReference type="OrthoDB" id="439943at2759"/>